<dbReference type="Proteomes" id="UP000683310">
    <property type="component" value="Chromosome"/>
</dbReference>
<gene>
    <name evidence="2" type="ORF">KHQ06_15930</name>
</gene>
<keyword evidence="3" id="KW-1185">Reference proteome</keyword>
<evidence type="ECO:0000313" key="2">
    <source>
        <dbReference type="EMBL" id="QVI24128.1"/>
    </source>
</evidence>
<proteinExistence type="predicted"/>
<feature type="region of interest" description="Disordered" evidence="1">
    <location>
        <begin position="1"/>
        <end position="58"/>
    </location>
</feature>
<sequence length="58" mass="6418">MTDYLRPITAYVATQNSHRHNNTDRPGRTTQARVSGPDTEADTTEATPDSGADRGWTR</sequence>
<accession>A0ABX8CY23</accession>
<evidence type="ECO:0000313" key="3">
    <source>
        <dbReference type="Proteomes" id="UP000683310"/>
    </source>
</evidence>
<reference evidence="2 3" key="1">
    <citation type="submission" date="2021-04" db="EMBL/GenBank/DDBJ databases">
        <title>Nocardia tengchongensis.</title>
        <authorList>
            <person name="Zhuang k."/>
            <person name="Ran Y."/>
            <person name="Li W."/>
        </authorList>
    </citation>
    <scope>NUCLEOTIDE SEQUENCE [LARGE SCALE GENOMIC DNA]</scope>
    <source>
        <strain evidence="2 3">CFH S0057</strain>
    </source>
</reference>
<evidence type="ECO:0000256" key="1">
    <source>
        <dbReference type="SAM" id="MobiDB-lite"/>
    </source>
</evidence>
<protein>
    <submittedName>
        <fullName evidence="2">Uncharacterized protein</fullName>
    </submittedName>
</protein>
<dbReference type="EMBL" id="CP074371">
    <property type="protein sequence ID" value="QVI24128.1"/>
    <property type="molecule type" value="Genomic_DNA"/>
</dbReference>
<name>A0ABX8CY23_9NOCA</name>
<organism evidence="2 3">
    <name type="scientific">Nocardia tengchongensis</name>
    <dbReference type="NCBI Taxonomy" id="2055889"/>
    <lineage>
        <taxon>Bacteria</taxon>
        <taxon>Bacillati</taxon>
        <taxon>Actinomycetota</taxon>
        <taxon>Actinomycetes</taxon>
        <taxon>Mycobacteriales</taxon>
        <taxon>Nocardiaceae</taxon>
        <taxon>Nocardia</taxon>
    </lineage>
</organism>